<proteinExistence type="predicted"/>
<evidence type="ECO:0008006" key="3">
    <source>
        <dbReference type="Google" id="ProtNLM"/>
    </source>
</evidence>
<evidence type="ECO:0000313" key="2">
    <source>
        <dbReference type="Proteomes" id="UP000322997"/>
    </source>
</evidence>
<organism evidence="1 2">
    <name type="scientific">Rossellomorea marisflavi</name>
    <dbReference type="NCBI Taxonomy" id="189381"/>
    <lineage>
        <taxon>Bacteria</taxon>
        <taxon>Bacillati</taxon>
        <taxon>Bacillota</taxon>
        <taxon>Bacilli</taxon>
        <taxon>Bacillales</taxon>
        <taxon>Bacillaceae</taxon>
        <taxon>Rossellomorea</taxon>
    </lineage>
</organism>
<protein>
    <recommendedName>
        <fullName evidence="3">YppF-like protein</fullName>
    </recommendedName>
</protein>
<evidence type="ECO:0000313" key="1">
    <source>
        <dbReference type="EMBL" id="TYS56554.1"/>
    </source>
</evidence>
<reference evidence="1 2" key="1">
    <citation type="submission" date="2019-08" db="EMBL/GenBank/DDBJ databases">
        <title>Bacillus genomes from the desert of Cuatro Cienegas, Coahuila.</title>
        <authorList>
            <person name="Olmedo-Alvarez G."/>
        </authorList>
    </citation>
    <scope>NUCLEOTIDE SEQUENCE [LARGE SCALE GENOMIC DNA]</scope>
    <source>
        <strain evidence="1 2">CH108_3D</strain>
    </source>
</reference>
<gene>
    <name evidence="1" type="ORF">FZC83_03005</name>
</gene>
<dbReference type="Proteomes" id="UP000322997">
    <property type="component" value="Unassembled WGS sequence"/>
</dbReference>
<dbReference type="RefSeq" id="WP_079516278.1">
    <property type="nucleotide sequence ID" value="NZ_BSED01000154.1"/>
</dbReference>
<dbReference type="InterPro" id="IPR025553">
    <property type="entry name" value="YppF"/>
</dbReference>
<dbReference type="AlphaFoldDB" id="A0A5D4S344"/>
<sequence length="56" mass="6650">MSLNELIQCYKTSKHDDAANHLDLLTMAKKLYISNEITFQHYKELIRDLEPTMDHQ</sequence>
<dbReference type="EMBL" id="VTEQ01000001">
    <property type="protein sequence ID" value="TYS56554.1"/>
    <property type="molecule type" value="Genomic_DNA"/>
</dbReference>
<name>A0A5D4S344_9BACI</name>
<accession>A0A5D4S344</accession>
<dbReference type="Pfam" id="PF14178">
    <property type="entry name" value="YppF"/>
    <property type="match status" value="1"/>
</dbReference>
<comment type="caution">
    <text evidence="1">The sequence shown here is derived from an EMBL/GenBank/DDBJ whole genome shotgun (WGS) entry which is preliminary data.</text>
</comment>
<dbReference type="OrthoDB" id="2891858at2"/>